<dbReference type="EMBL" id="JAAAHW010005194">
    <property type="protein sequence ID" value="KAF9969536.1"/>
    <property type="molecule type" value="Genomic_DNA"/>
</dbReference>
<accession>A0A9P6JFC3</accession>
<dbReference type="Proteomes" id="UP000749646">
    <property type="component" value="Unassembled WGS sequence"/>
</dbReference>
<organism evidence="1 2">
    <name type="scientific">Modicella reniformis</name>
    <dbReference type="NCBI Taxonomy" id="1440133"/>
    <lineage>
        <taxon>Eukaryota</taxon>
        <taxon>Fungi</taxon>
        <taxon>Fungi incertae sedis</taxon>
        <taxon>Mucoromycota</taxon>
        <taxon>Mortierellomycotina</taxon>
        <taxon>Mortierellomycetes</taxon>
        <taxon>Mortierellales</taxon>
        <taxon>Mortierellaceae</taxon>
        <taxon>Modicella</taxon>
    </lineage>
</organism>
<name>A0A9P6JFC3_9FUNG</name>
<reference evidence="1" key="1">
    <citation type="journal article" date="2020" name="Fungal Divers.">
        <title>Resolving the Mortierellaceae phylogeny through synthesis of multi-gene phylogenetics and phylogenomics.</title>
        <authorList>
            <person name="Vandepol N."/>
            <person name="Liber J."/>
            <person name="Desiro A."/>
            <person name="Na H."/>
            <person name="Kennedy M."/>
            <person name="Barry K."/>
            <person name="Grigoriev I.V."/>
            <person name="Miller A.N."/>
            <person name="O'Donnell K."/>
            <person name="Stajich J.E."/>
            <person name="Bonito G."/>
        </authorList>
    </citation>
    <scope>NUCLEOTIDE SEQUENCE</scope>
    <source>
        <strain evidence="1">MES-2147</strain>
    </source>
</reference>
<evidence type="ECO:0000313" key="1">
    <source>
        <dbReference type="EMBL" id="KAF9969536.1"/>
    </source>
</evidence>
<dbReference type="OrthoDB" id="2448216at2759"/>
<dbReference type="AlphaFoldDB" id="A0A9P6JFC3"/>
<protein>
    <submittedName>
        <fullName evidence="1">Uncharacterized protein</fullName>
    </submittedName>
</protein>
<keyword evidence="2" id="KW-1185">Reference proteome</keyword>
<gene>
    <name evidence="1" type="ORF">BGZ65_011844</name>
</gene>
<comment type="caution">
    <text evidence="1">The sequence shown here is derived from an EMBL/GenBank/DDBJ whole genome shotgun (WGS) entry which is preliminary data.</text>
</comment>
<evidence type="ECO:0000313" key="2">
    <source>
        <dbReference type="Proteomes" id="UP000749646"/>
    </source>
</evidence>
<sequence length="286" mass="31250">MNGGDSDGGGTKPKVPEAYAAKNIAKNIYQELCLVLPGLESVNPENILLGMKKIGRGPDKIPDLGTLGADNSDSEEEESNRIWRLFSENALIPILWGGLEKDMNSHPTRSILEAKVCKKKVAMDLAKDQYGELLRLLFVGKRAAIRTDPNKRQTSYGRKARTMTQLALEAPNAYGTNALKEYRSSLSEFYKARAEATAHGTLFTDNPPNLPQGGLEGRYALSNFLSTNGLRLHLSQNRTAHKSTALAYKNSNEGSQTGGRLLRRCGSNFENCAVIGVDPGEVLLWA</sequence>
<proteinExistence type="predicted"/>